<dbReference type="Proteomes" id="UP001341281">
    <property type="component" value="Chromosome 05"/>
</dbReference>
<organism evidence="2 3">
    <name type="scientific">Paspalum notatum var. saurae</name>
    <dbReference type="NCBI Taxonomy" id="547442"/>
    <lineage>
        <taxon>Eukaryota</taxon>
        <taxon>Viridiplantae</taxon>
        <taxon>Streptophyta</taxon>
        <taxon>Embryophyta</taxon>
        <taxon>Tracheophyta</taxon>
        <taxon>Spermatophyta</taxon>
        <taxon>Magnoliopsida</taxon>
        <taxon>Liliopsida</taxon>
        <taxon>Poales</taxon>
        <taxon>Poaceae</taxon>
        <taxon>PACMAD clade</taxon>
        <taxon>Panicoideae</taxon>
        <taxon>Andropogonodae</taxon>
        <taxon>Paspaleae</taxon>
        <taxon>Paspalinae</taxon>
        <taxon>Paspalum</taxon>
    </lineage>
</organism>
<gene>
    <name evidence="2" type="ORF">U9M48_023757</name>
</gene>
<dbReference type="EMBL" id="CP144749">
    <property type="protein sequence ID" value="WVZ75723.1"/>
    <property type="molecule type" value="Genomic_DNA"/>
</dbReference>
<name>A0AAQ3TM40_PASNO</name>
<protein>
    <submittedName>
        <fullName evidence="2">Uncharacterized protein</fullName>
    </submittedName>
</protein>
<evidence type="ECO:0000313" key="3">
    <source>
        <dbReference type="Proteomes" id="UP001341281"/>
    </source>
</evidence>
<proteinExistence type="predicted"/>
<reference evidence="2 3" key="1">
    <citation type="submission" date="2024-02" db="EMBL/GenBank/DDBJ databases">
        <title>High-quality chromosome-scale genome assembly of Pensacola bahiagrass (Paspalum notatum Flugge var. saurae).</title>
        <authorList>
            <person name="Vega J.M."/>
            <person name="Podio M."/>
            <person name="Orjuela J."/>
            <person name="Siena L.A."/>
            <person name="Pessino S.C."/>
            <person name="Combes M.C."/>
            <person name="Mariac C."/>
            <person name="Albertini E."/>
            <person name="Pupilli F."/>
            <person name="Ortiz J.P.A."/>
            <person name="Leblanc O."/>
        </authorList>
    </citation>
    <scope>NUCLEOTIDE SEQUENCE [LARGE SCALE GENOMIC DNA]</scope>
    <source>
        <strain evidence="2">R1</strain>
        <tissue evidence="2">Leaf</tissue>
    </source>
</reference>
<dbReference type="AlphaFoldDB" id="A0AAQ3TM40"/>
<feature type="region of interest" description="Disordered" evidence="1">
    <location>
        <begin position="1"/>
        <end position="26"/>
    </location>
</feature>
<evidence type="ECO:0000313" key="2">
    <source>
        <dbReference type="EMBL" id="WVZ75723.1"/>
    </source>
</evidence>
<accession>A0AAQ3TM40</accession>
<evidence type="ECO:0000256" key="1">
    <source>
        <dbReference type="SAM" id="MobiDB-lite"/>
    </source>
</evidence>
<feature type="compositionally biased region" description="Low complexity" evidence="1">
    <location>
        <begin position="9"/>
        <end position="25"/>
    </location>
</feature>
<sequence>MGRSGGSSAGSSASKARSGAPSAGSVWELARETHTCAAASERLHPHGSSSPIPPSILRPAQRYRASSGWLLYFVPSMTVSCHPPRKYGTAYMDGCSI</sequence>
<keyword evidence="3" id="KW-1185">Reference proteome</keyword>